<name>A0A7S0AGK6_9STRA</name>
<sequence length="178" mass="19719">MRRALLVAGAAAPGAAAWLSNGNIASYHMGPLHLPSVHVMSLYARIRDGDEDDEPVVETARKTLEKAYKRVDNFEALMDDDAILFLRVREEGTSVLSDDFLTTSAGIQIGLWAEELEVCKNREDCEQCEIPDDFKLPLTSQPMDVMSFLGIQRAKPLARKGASSSSSRFVDRTDDDWA</sequence>
<accession>A0A7S0AGK6</accession>
<protein>
    <submittedName>
        <fullName evidence="2">Uncharacterized protein</fullName>
    </submittedName>
</protein>
<feature type="region of interest" description="Disordered" evidence="1">
    <location>
        <begin position="156"/>
        <end position="178"/>
    </location>
</feature>
<dbReference type="EMBL" id="HBEJ01003935">
    <property type="protein sequence ID" value="CAD8363147.1"/>
    <property type="molecule type" value="Transcribed_RNA"/>
</dbReference>
<dbReference type="AlphaFoldDB" id="A0A7S0AGK6"/>
<evidence type="ECO:0000313" key="2">
    <source>
        <dbReference type="EMBL" id="CAD8363147.1"/>
    </source>
</evidence>
<reference evidence="2" key="1">
    <citation type="submission" date="2021-01" db="EMBL/GenBank/DDBJ databases">
        <authorList>
            <person name="Corre E."/>
            <person name="Pelletier E."/>
            <person name="Niang G."/>
            <person name="Scheremetjew M."/>
            <person name="Finn R."/>
            <person name="Kale V."/>
            <person name="Holt S."/>
            <person name="Cochrane G."/>
            <person name="Meng A."/>
            <person name="Brown T."/>
            <person name="Cohen L."/>
        </authorList>
    </citation>
    <scope>NUCLEOTIDE SEQUENCE</scope>
    <source>
        <strain evidence="2">CCMP3303</strain>
    </source>
</reference>
<proteinExistence type="predicted"/>
<gene>
    <name evidence="2" type="ORF">MPOL1434_LOCUS2293</name>
</gene>
<organism evidence="2">
    <name type="scientific">Minutocellus polymorphus</name>
    <dbReference type="NCBI Taxonomy" id="265543"/>
    <lineage>
        <taxon>Eukaryota</taxon>
        <taxon>Sar</taxon>
        <taxon>Stramenopiles</taxon>
        <taxon>Ochrophyta</taxon>
        <taxon>Bacillariophyta</taxon>
        <taxon>Mediophyceae</taxon>
        <taxon>Cymatosirophycidae</taxon>
        <taxon>Cymatosirales</taxon>
        <taxon>Cymatosiraceae</taxon>
        <taxon>Minutocellus</taxon>
    </lineage>
</organism>
<evidence type="ECO:0000256" key="1">
    <source>
        <dbReference type="SAM" id="MobiDB-lite"/>
    </source>
</evidence>